<dbReference type="RefSeq" id="WP_137437117.1">
    <property type="nucleotide sequence ID" value="NZ_SZYH01000001.1"/>
</dbReference>
<dbReference type="InterPro" id="IPR008145">
    <property type="entry name" value="GK/Ca_channel_bsu"/>
</dbReference>
<comment type="similarity">
    <text evidence="1 9">Belongs to the guanylate kinase family.</text>
</comment>
<dbReference type="Pfam" id="PF00625">
    <property type="entry name" value="Guanylate_kin"/>
    <property type="match status" value="1"/>
</dbReference>
<dbReference type="OrthoDB" id="9808150at2"/>
<dbReference type="CDD" id="cd00071">
    <property type="entry name" value="GMPK"/>
    <property type="match status" value="1"/>
</dbReference>
<dbReference type="AlphaFoldDB" id="A0A4U6RAA4"/>
<dbReference type="HAMAP" id="MF_00328">
    <property type="entry name" value="Guanylate_kinase"/>
    <property type="match status" value="1"/>
</dbReference>
<proteinExistence type="inferred from homology"/>
<feature type="binding site" evidence="9">
    <location>
        <begin position="15"/>
        <end position="22"/>
    </location>
    <ligand>
        <name>ATP</name>
        <dbReference type="ChEBI" id="CHEBI:30616"/>
    </ligand>
</feature>
<dbReference type="InterPro" id="IPR017665">
    <property type="entry name" value="Guanylate_kinase"/>
</dbReference>
<gene>
    <name evidence="9" type="primary">gmk</name>
    <name evidence="11" type="ORF">FDP08_16020</name>
</gene>
<dbReference type="GO" id="GO:0005524">
    <property type="term" value="F:ATP binding"/>
    <property type="evidence" value="ECO:0007669"/>
    <property type="project" value="UniProtKB-UniRule"/>
</dbReference>
<keyword evidence="12" id="KW-1185">Reference proteome</keyword>
<dbReference type="EMBL" id="SZYH01000001">
    <property type="protein sequence ID" value="TKV69506.1"/>
    <property type="molecule type" value="Genomic_DNA"/>
</dbReference>
<keyword evidence="9" id="KW-0963">Cytoplasm</keyword>
<reference evidence="11 12" key="1">
    <citation type="submission" date="2019-05" db="EMBL/GenBank/DDBJ databases">
        <title>Marinobacter panjinensis sp. nov., a moderately halophilic bacterium isolated from sea tidal flat environment.</title>
        <authorList>
            <person name="Yang W."/>
            <person name="An M."/>
            <person name="He W."/>
            <person name="Luo X."/>
            <person name="Zhu L."/>
            <person name="Chen G."/>
            <person name="Zhang Y."/>
            <person name="Wang Y."/>
        </authorList>
    </citation>
    <scope>NUCLEOTIDE SEQUENCE [LARGE SCALE GENOMIC DNA]</scope>
    <source>
        <strain evidence="11 12">PJ-16</strain>
    </source>
</reference>
<dbReference type="SUPFAM" id="SSF52540">
    <property type="entry name" value="P-loop containing nucleoside triphosphate hydrolases"/>
    <property type="match status" value="1"/>
</dbReference>
<sequence>MNQAAEQGTLYVISAPSGAGKTSLVAAMLEQDAQLCVSVSHTTRPMRPGEHDGINYHFVSRDDFEAMIGRGDFLEHADVFGNYYGTSQVWVKQTLAGGKDVILEIDWQGAEQVRHLMPDCVSIFIVPPSPEALRKRLNGRGTDASEVVERRLNEAADECSHAVEFEYLVVNDDFDIALDDLLSIVRCHRLRMQAQQLRYSGLLTRLSERR</sequence>
<dbReference type="GO" id="GO:0004385">
    <property type="term" value="F:GMP kinase activity"/>
    <property type="evidence" value="ECO:0007669"/>
    <property type="project" value="UniProtKB-UniRule"/>
</dbReference>
<dbReference type="Gene3D" id="3.40.50.300">
    <property type="entry name" value="P-loop containing nucleotide triphosphate hydrolases"/>
    <property type="match status" value="1"/>
</dbReference>
<evidence type="ECO:0000256" key="3">
    <source>
        <dbReference type="ARBA" id="ARBA00016296"/>
    </source>
</evidence>
<evidence type="ECO:0000259" key="10">
    <source>
        <dbReference type="PROSITE" id="PS50052"/>
    </source>
</evidence>
<dbReference type="EC" id="2.7.4.8" evidence="2 9"/>
<organism evidence="11 12">
    <name type="scientific">Marinobacter panjinensis</name>
    <dbReference type="NCBI Taxonomy" id="2576384"/>
    <lineage>
        <taxon>Bacteria</taxon>
        <taxon>Pseudomonadati</taxon>
        <taxon>Pseudomonadota</taxon>
        <taxon>Gammaproteobacteria</taxon>
        <taxon>Pseudomonadales</taxon>
        <taxon>Marinobacteraceae</taxon>
        <taxon>Marinobacter</taxon>
    </lineage>
</organism>
<comment type="subcellular location">
    <subcellularLocation>
        <location evidence="9">Cytoplasm</location>
    </subcellularLocation>
</comment>
<keyword evidence="5 9" id="KW-0547">Nucleotide-binding</keyword>
<evidence type="ECO:0000256" key="7">
    <source>
        <dbReference type="ARBA" id="ARBA00022840"/>
    </source>
</evidence>
<dbReference type="PANTHER" id="PTHR23117:SF13">
    <property type="entry name" value="GUANYLATE KINASE"/>
    <property type="match status" value="1"/>
</dbReference>
<dbReference type="Proteomes" id="UP000308488">
    <property type="component" value="Unassembled WGS sequence"/>
</dbReference>
<feature type="domain" description="Guanylate kinase-like" evidence="10">
    <location>
        <begin position="8"/>
        <end position="186"/>
    </location>
</feature>
<evidence type="ECO:0000313" key="11">
    <source>
        <dbReference type="EMBL" id="TKV69506.1"/>
    </source>
</evidence>
<comment type="catalytic activity">
    <reaction evidence="9">
        <text>GMP + ATP = GDP + ADP</text>
        <dbReference type="Rhea" id="RHEA:20780"/>
        <dbReference type="ChEBI" id="CHEBI:30616"/>
        <dbReference type="ChEBI" id="CHEBI:58115"/>
        <dbReference type="ChEBI" id="CHEBI:58189"/>
        <dbReference type="ChEBI" id="CHEBI:456216"/>
        <dbReference type="EC" id="2.7.4.8"/>
    </reaction>
</comment>
<evidence type="ECO:0000256" key="6">
    <source>
        <dbReference type="ARBA" id="ARBA00022777"/>
    </source>
</evidence>
<dbReference type="NCBIfam" id="TIGR03263">
    <property type="entry name" value="guanyl_kin"/>
    <property type="match status" value="1"/>
</dbReference>
<evidence type="ECO:0000256" key="9">
    <source>
        <dbReference type="HAMAP-Rule" id="MF_00328"/>
    </source>
</evidence>
<dbReference type="InterPro" id="IPR020590">
    <property type="entry name" value="Guanylate_kinase_CS"/>
</dbReference>
<evidence type="ECO:0000256" key="4">
    <source>
        <dbReference type="ARBA" id="ARBA00022679"/>
    </source>
</evidence>
<keyword evidence="6 9" id="KW-0418">Kinase</keyword>
<dbReference type="PROSITE" id="PS00856">
    <property type="entry name" value="GUANYLATE_KINASE_1"/>
    <property type="match status" value="1"/>
</dbReference>
<dbReference type="Gene3D" id="3.30.63.10">
    <property type="entry name" value="Guanylate Kinase phosphate binding domain"/>
    <property type="match status" value="1"/>
</dbReference>
<comment type="function">
    <text evidence="9">Essential for recycling GMP and indirectly, cGMP.</text>
</comment>
<dbReference type="PROSITE" id="PS50052">
    <property type="entry name" value="GUANYLATE_KINASE_2"/>
    <property type="match status" value="1"/>
</dbReference>
<name>A0A4U6RAA4_9GAMM</name>
<dbReference type="PANTHER" id="PTHR23117">
    <property type="entry name" value="GUANYLATE KINASE-RELATED"/>
    <property type="match status" value="1"/>
</dbReference>
<keyword evidence="7 9" id="KW-0067">ATP-binding</keyword>
<evidence type="ECO:0000256" key="5">
    <source>
        <dbReference type="ARBA" id="ARBA00022741"/>
    </source>
</evidence>
<accession>A0A4U6RAA4</accession>
<protein>
    <recommendedName>
        <fullName evidence="3 9">Guanylate kinase</fullName>
        <ecNumber evidence="2 9">2.7.4.8</ecNumber>
    </recommendedName>
    <alternativeName>
        <fullName evidence="8 9">GMP kinase</fullName>
    </alternativeName>
</protein>
<evidence type="ECO:0000313" key="12">
    <source>
        <dbReference type="Proteomes" id="UP000308488"/>
    </source>
</evidence>
<dbReference type="InterPro" id="IPR008144">
    <property type="entry name" value="Guanylate_kin-like_dom"/>
</dbReference>
<dbReference type="SMART" id="SM00072">
    <property type="entry name" value="GuKc"/>
    <property type="match status" value="1"/>
</dbReference>
<dbReference type="FunFam" id="3.30.63.10:FF:000002">
    <property type="entry name" value="Guanylate kinase 1"/>
    <property type="match status" value="1"/>
</dbReference>
<evidence type="ECO:0000256" key="1">
    <source>
        <dbReference type="ARBA" id="ARBA00005790"/>
    </source>
</evidence>
<dbReference type="GO" id="GO:0005829">
    <property type="term" value="C:cytosol"/>
    <property type="evidence" value="ECO:0007669"/>
    <property type="project" value="TreeGrafter"/>
</dbReference>
<evidence type="ECO:0000256" key="8">
    <source>
        <dbReference type="ARBA" id="ARBA00030128"/>
    </source>
</evidence>
<keyword evidence="4 9" id="KW-0808">Transferase</keyword>
<evidence type="ECO:0000256" key="2">
    <source>
        <dbReference type="ARBA" id="ARBA00012961"/>
    </source>
</evidence>
<dbReference type="InterPro" id="IPR027417">
    <property type="entry name" value="P-loop_NTPase"/>
</dbReference>
<comment type="caution">
    <text evidence="11">The sequence shown here is derived from an EMBL/GenBank/DDBJ whole genome shotgun (WGS) entry which is preliminary data.</text>
</comment>